<dbReference type="GO" id="GO:0003777">
    <property type="term" value="F:microtubule motor activity"/>
    <property type="evidence" value="ECO:0007669"/>
    <property type="project" value="InterPro"/>
</dbReference>
<dbReference type="AlphaFoldDB" id="A0A061AF39"/>
<feature type="compositionally biased region" description="Acidic residues" evidence="6">
    <location>
        <begin position="934"/>
        <end position="951"/>
    </location>
</feature>
<feature type="region of interest" description="Disordered" evidence="6">
    <location>
        <begin position="357"/>
        <end position="391"/>
    </location>
</feature>
<feature type="binding site" evidence="5">
    <location>
        <begin position="318"/>
        <end position="325"/>
    </location>
    <ligand>
        <name>ATP</name>
        <dbReference type="ChEBI" id="CHEBI:30616"/>
    </ligand>
</feature>
<feature type="region of interest" description="Disordered" evidence="6">
    <location>
        <begin position="919"/>
        <end position="1022"/>
    </location>
</feature>
<keyword evidence="1" id="KW-0493">Microtubule</keyword>
<keyword evidence="3 5" id="KW-0067">ATP-binding</keyword>
<dbReference type="PANTHER" id="PTHR24115">
    <property type="entry name" value="KINESIN-RELATED"/>
    <property type="match status" value="1"/>
</dbReference>
<dbReference type="Pfam" id="PF00225">
    <property type="entry name" value="Kinesin"/>
    <property type="match status" value="1"/>
</dbReference>
<feature type="region of interest" description="Disordered" evidence="6">
    <location>
        <begin position="270"/>
        <end position="291"/>
    </location>
</feature>
<dbReference type="InterPro" id="IPR027640">
    <property type="entry name" value="Kinesin-like_fam"/>
</dbReference>
<feature type="domain" description="Kinesin motor" evidence="7">
    <location>
        <begin position="167"/>
        <end position="643"/>
    </location>
</feature>
<feature type="compositionally biased region" description="Acidic residues" evidence="6">
    <location>
        <begin position="880"/>
        <end position="890"/>
    </location>
</feature>
<evidence type="ECO:0000256" key="6">
    <source>
        <dbReference type="SAM" id="MobiDB-lite"/>
    </source>
</evidence>
<dbReference type="EMBL" id="LK052936">
    <property type="protein sequence ID" value="CDR36196.1"/>
    <property type="molecule type" value="Genomic_DNA"/>
</dbReference>
<feature type="region of interest" description="Disordered" evidence="6">
    <location>
        <begin position="871"/>
        <end position="901"/>
    </location>
</feature>
<evidence type="ECO:0000256" key="2">
    <source>
        <dbReference type="ARBA" id="ARBA00022741"/>
    </source>
</evidence>
<organism evidence="8">
    <name type="scientific">Rhodotorula toruloides</name>
    <name type="common">Yeast</name>
    <name type="synonym">Rhodosporidium toruloides</name>
    <dbReference type="NCBI Taxonomy" id="5286"/>
    <lineage>
        <taxon>Eukaryota</taxon>
        <taxon>Fungi</taxon>
        <taxon>Dikarya</taxon>
        <taxon>Basidiomycota</taxon>
        <taxon>Pucciniomycotina</taxon>
        <taxon>Microbotryomycetes</taxon>
        <taxon>Sporidiobolales</taxon>
        <taxon>Sporidiobolaceae</taxon>
        <taxon>Rhodotorula</taxon>
    </lineage>
</organism>
<evidence type="ECO:0000313" key="8">
    <source>
        <dbReference type="EMBL" id="CDR36196.1"/>
    </source>
</evidence>
<dbReference type="PROSITE" id="PS50067">
    <property type="entry name" value="KINESIN_MOTOR_2"/>
    <property type="match status" value="1"/>
</dbReference>
<comment type="similarity">
    <text evidence="5">Belongs to the TRAFAC class myosin-kinesin ATPase superfamily. Kinesin family.</text>
</comment>
<feature type="region of interest" description="Disordered" evidence="6">
    <location>
        <begin position="790"/>
        <end position="849"/>
    </location>
</feature>
<name>A0A061AF39_RHOTO</name>
<dbReference type="GO" id="GO:0005524">
    <property type="term" value="F:ATP binding"/>
    <property type="evidence" value="ECO:0007669"/>
    <property type="project" value="UniProtKB-UniRule"/>
</dbReference>
<dbReference type="GO" id="GO:0008017">
    <property type="term" value="F:microtubule binding"/>
    <property type="evidence" value="ECO:0007669"/>
    <property type="project" value="InterPro"/>
</dbReference>
<evidence type="ECO:0000256" key="4">
    <source>
        <dbReference type="ARBA" id="ARBA00023175"/>
    </source>
</evidence>
<dbReference type="PANTHER" id="PTHR24115:SF1008">
    <property type="entry name" value="KINESIN-LIKE PROTEIN SUBITO"/>
    <property type="match status" value="1"/>
</dbReference>
<dbReference type="InterPro" id="IPR001752">
    <property type="entry name" value="Kinesin_motor_dom"/>
</dbReference>
<feature type="compositionally biased region" description="Low complexity" evidence="6">
    <location>
        <begin position="999"/>
        <end position="1008"/>
    </location>
</feature>
<dbReference type="Gene3D" id="3.40.850.10">
    <property type="entry name" value="Kinesin motor domain"/>
    <property type="match status" value="1"/>
</dbReference>
<feature type="compositionally biased region" description="Acidic residues" evidence="6">
    <location>
        <begin position="806"/>
        <end position="824"/>
    </location>
</feature>
<feature type="compositionally biased region" description="Low complexity" evidence="6">
    <location>
        <begin position="1"/>
        <end position="19"/>
    </location>
</feature>
<dbReference type="OrthoDB" id="123929at2759"/>
<evidence type="ECO:0000256" key="3">
    <source>
        <dbReference type="ARBA" id="ARBA00022840"/>
    </source>
</evidence>
<dbReference type="GO" id="GO:0005874">
    <property type="term" value="C:microtubule"/>
    <property type="evidence" value="ECO:0007669"/>
    <property type="project" value="UniProtKB-KW"/>
</dbReference>
<feature type="compositionally biased region" description="Acidic residues" evidence="6">
    <location>
        <begin position="1012"/>
        <end position="1022"/>
    </location>
</feature>
<dbReference type="InterPro" id="IPR019821">
    <property type="entry name" value="Kinesin_motor_CS"/>
</dbReference>
<evidence type="ECO:0000256" key="5">
    <source>
        <dbReference type="PROSITE-ProRule" id="PRU00283"/>
    </source>
</evidence>
<sequence>MSARPSRTTRSSASATAPAVGPPTGLRTRKQSSLAPPPPPPSTSANTARRTTRSSRSTTPAPPPEVKVTQTRASVARAATTTSAATRPLRTSSRLNVTSLPPPTTPGVRRGASLAVPTSAVKPKTPGLLSRMTSRESLRQPKTPAAHSGAVGHLARASDGFEGPREPLKAYLRIRPAPPGVRLQSYIQVLNDTDVLMVPPADHRLNPSSSTSSLFSNALLRSSNLNLNPSSHPSGVPDDILASPIPHSQVLTPDSSTFGALYKFTSVFPSHPSSPTTSTASGSKESGQSQSSFFRATTLPLVRDFLQNGENCLLFAYGPTGSGKTFTVQGGAGEERGLLPRVVEVVWKSLEKKRAMPGQFTPPRAAPAGKPMTSTPNAKSADETAPEDPDFVPVDQNYEYAVWVSYSEIYNEKIYDLLESPIPAPTPSTPAASVSSGGGMLKGLFKNFTTVKRSALSLKADKAPAAGQGATTKVVGGLQEVKVSSAEEAHAVLSRGQSNRRVFSTLANRASSRSHSIFTIKVVRTSRVTGSELTSRFSIVDLAGSERVVHTQTTGDRLREAGNINKSLMVLGQCMEVLRKNQEREKGRKPAIVPFRHSKLTEMFQSFFVGDGKAVMIVNVNPYETGFDENSHVMKFSAVAKGVMTVKRGPDAVVVAAAPVPVPQELKTLPEVKKKAEPRIVRLSLVEGGEEEEIIYEEEDLSDDEDEDEFFNALLDELSTLRTALYESQLNAELVVSNVRAQITKEYEQKMLDMERRFQDRLREEAIEAENKLNAKLDILTRLQAAKTPGRGANRKISLTPSTAYDDSDDGEAGEGEEEEEEEVEKMLLSASRGPDTSFAESSASMSPLAHRTKAIGRDMDDVSHRAASKALSPLAQEVFGDEEEEDELAGDDRENGGGAAHAVQLDAEADLSAAAELAEVEQRAGEEASIVELDVEEVDEAEGSSDDFVDDGASNGSDADYEVSPPRRKPSPLKKPVVPDSHTPVSTPKTRADKENEAPGSAASAGTDGAGGDELDEADEFGLDKSMVIRSGSKNKKSKRKLGAKVVDVEDIDTYEGILSPIRKTPSNRNFLY</sequence>
<feature type="region of interest" description="Disordered" evidence="6">
    <location>
        <begin position="1"/>
        <end position="162"/>
    </location>
</feature>
<protein>
    <submittedName>
        <fullName evidence="8">RHTO0S01e16358g1_1</fullName>
    </submittedName>
</protein>
<evidence type="ECO:0000256" key="1">
    <source>
        <dbReference type="ARBA" id="ARBA00022701"/>
    </source>
</evidence>
<dbReference type="GO" id="GO:0016887">
    <property type="term" value="F:ATP hydrolysis activity"/>
    <property type="evidence" value="ECO:0007669"/>
    <property type="project" value="TreeGrafter"/>
</dbReference>
<evidence type="ECO:0000259" key="7">
    <source>
        <dbReference type="PROSITE" id="PS50067"/>
    </source>
</evidence>
<dbReference type="InterPro" id="IPR027417">
    <property type="entry name" value="P-loop_NTPase"/>
</dbReference>
<dbReference type="PRINTS" id="PR00380">
    <property type="entry name" value="KINESINHEAVY"/>
</dbReference>
<reference evidence="8" key="1">
    <citation type="journal article" date="2014" name="Genome Announc.">
        <title>Draft genome sequence of Rhodosporidium toruloides CECT1137, an oleaginous yeast of biotechnological interest.</title>
        <authorList>
            <person name="Morin N."/>
            <person name="Calcas X."/>
            <person name="Devillers H."/>
            <person name="Durrens P."/>
            <person name="Sherman D.J."/>
            <person name="Nicaud J.-M."/>
            <person name="Neuveglise C."/>
        </authorList>
    </citation>
    <scope>NUCLEOTIDE SEQUENCE</scope>
    <source>
        <strain evidence="8">CECT1137</strain>
    </source>
</reference>
<keyword evidence="4 5" id="KW-0505">Motor protein</keyword>
<proteinExistence type="inferred from homology"/>
<dbReference type="PROSITE" id="PS00411">
    <property type="entry name" value="KINESIN_MOTOR_1"/>
    <property type="match status" value="1"/>
</dbReference>
<feature type="compositionally biased region" description="Low complexity" evidence="6">
    <location>
        <begin position="71"/>
        <end position="94"/>
    </location>
</feature>
<dbReference type="SMART" id="SM00129">
    <property type="entry name" value="KISc"/>
    <property type="match status" value="1"/>
</dbReference>
<dbReference type="GO" id="GO:0005871">
    <property type="term" value="C:kinesin complex"/>
    <property type="evidence" value="ECO:0007669"/>
    <property type="project" value="TreeGrafter"/>
</dbReference>
<gene>
    <name evidence="8" type="ORF">RHTO0S_01e16358g</name>
</gene>
<keyword evidence="2 5" id="KW-0547">Nucleotide-binding</keyword>
<dbReference type="InterPro" id="IPR036961">
    <property type="entry name" value="Kinesin_motor_dom_sf"/>
</dbReference>
<feature type="compositionally biased region" description="Low complexity" evidence="6">
    <location>
        <begin position="43"/>
        <end position="59"/>
    </location>
</feature>
<dbReference type="GO" id="GO:0007018">
    <property type="term" value="P:microtubule-based movement"/>
    <property type="evidence" value="ECO:0007669"/>
    <property type="project" value="InterPro"/>
</dbReference>
<dbReference type="SUPFAM" id="SSF52540">
    <property type="entry name" value="P-loop containing nucleoside triphosphate hydrolases"/>
    <property type="match status" value="1"/>
</dbReference>
<accession>A0A061AF39</accession>
<dbReference type="GO" id="GO:0005634">
    <property type="term" value="C:nucleus"/>
    <property type="evidence" value="ECO:0007669"/>
    <property type="project" value="TreeGrafter"/>
</dbReference>